<dbReference type="InParanoid" id="D2VSI7"/>
<protein>
    <submittedName>
        <fullName evidence="2">Predicted protein</fullName>
    </submittedName>
</protein>
<name>D2VSI7_NAEGR</name>
<keyword evidence="1" id="KW-1133">Transmembrane helix</keyword>
<dbReference type="EMBL" id="GG738894">
    <property type="protein sequence ID" value="EFC40128.1"/>
    <property type="molecule type" value="Genomic_DNA"/>
</dbReference>
<accession>D2VSI7</accession>
<keyword evidence="1" id="KW-0472">Membrane</keyword>
<sequence length="403" mass="46912">MKLNLILFLSLIIFSFLFLVVFYFQYQHQIRIESDYTLRLVEKQVSNIKPTNKLNARVFPITFMSADLENLFLSRILKSNCQVFLASYYSFNSLGGILPTFIGKEKKSYIYGHGKKYYILEQFLNSKSSSYIKDDDFIFFADGMDVMFYDNLQRAVEIYISYLRLEGFDVERDREKDWPILFNAEKNRHPFPRNFYQFIKNLDIKILIEKYVRQQNYPKKPYCAPSTFNFINSGVYIARKRDVKSYLRTIFEKIVKDPKFLDNDDQGIAHYVHISNSYHPVYPIMTDCNLALSITTFNSCEIFRSNDGATCQVADPINGARPISIHSAGLGCKQFCPCLSTSVNQSPLSNSITSTDLHDLKKDFGVIVYDSDHDSITIRPVLEFCGKETLFNIEQDKCVYKNY</sequence>
<keyword evidence="1" id="KW-0812">Transmembrane</keyword>
<feature type="transmembrane region" description="Helical" evidence="1">
    <location>
        <begin position="6"/>
        <end position="24"/>
    </location>
</feature>
<dbReference type="KEGG" id="ngr:NAEGRDRAFT_51914"/>
<evidence type="ECO:0000256" key="1">
    <source>
        <dbReference type="SAM" id="Phobius"/>
    </source>
</evidence>
<keyword evidence="3" id="KW-1185">Reference proteome</keyword>
<dbReference type="OrthoDB" id="10390604at2759"/>
<dbReference type="AlphaFoldDB" id="D2VSI7"/>
<dbReference type="GeneID" id="8856997"/>
<organism evidence="3">
    <name type="scientific">Naegleria gruberi</name>
    <name type="common">Amoeba</name>
    <dbReference type="NCBI Taxonomy" id="5762"/>
    <lineage>
        <taxon>Eukaryota</taxon>
        <taxon>Discoba</taxon>
        <taxon>Heterolobosea</taxon>
        <taxon>Tetramitia</taxon>
        <taxon>Eutetramitia</taxon>
        <taxon>Vahlkampfiidae</taxon>
        <taxon>Naegleria</taxon>
    </lineage>
</organism>
<evidence type="ECO:0000313" key="2">
    <source>
        <dbReference type="EMBL" id="EFC40128.1"/>
    </source>
</evidence>
<dbReference type="Proteomes" id="UP000006671">
    <property type="component" value="Unassembled WGS sequence"/>
</dbReference>
<proteinExistence type="predicted"/>
<dbReference type="CDD" id="cd22997">
    <property type="entry name" value="GT_LH"/>
    <property type="match status" value="1"/>
</dbReference>
<dbReference type="RefSeq" id="XP_002672872.1">
    <property type="nucleotide sequence ID" value="XM_002672826.1"/>
</dbReference>
<dbReference type="VEuPathDB" id="AmoebaDB:NAEGRDRAFT_51914"/>
<reference evidence="2 3" key="1">
    <citation type="journal article" date="2010" name="Cell">
        <title>The genome of Naegleria gruberi illuminates early eukaryotic versatility.</title>
        <authorList>
            <person name="Fritz-Laylin L.K."/>
            <person name="Prochnik S.E."/>
            <person name="Ginger M.L."/>
            <person name="Dacks J.B."/>
            <person name="Carpenter M.L."/>
            <person name="Field M.C."/>
            <person name="Kuo A."/>
            <person name="Paredez A."/>
            <person name="Chapman J."/>
            <person name="Pham J."/>
            <person name="Shu S."/>
            <person name="Neupane R."/>
            <person name="Cipriano M."/>
            <person name="Mancuso J."/>
            <person name="Tu H."/>
            <person name="Salamov A."/>
            <person name="Lindquist E."/>
            <person name="Shapiro H."/>
            <person name="Lucas S."/>
            <person name="Grigoriev I.V."/>
            <person name="Cande W.Z."/>
            <person name="Fulton C."/>
            <person name="Rokhsar D.S."/>
            <person name="Dawson S.C."/>
        </authorList>
    </citation>
    <scope>NUCLEOTIDE SEQUENCE [LARGE SCALE GENOMIC DNA]</scope>
    <source>
        <strain evidence="2 3">NEG-M</strain>
    </source>
</reference>
<evidence type="ECO:0000313" key="3">
    <source>
        <dbReference type="Proteomes" id="UP000006671"/>
    </source>
</evidence>
<gene>
    <name evidence="2" type="ORF">NAEGRDRAFT_51914</name>
</gene>
<dbReference type="OMA" id="GMDVMFY"/>